<proteinExistence type="predicted"/>
<comment type="caution">
    <text evidence="1">The sequence shown here is derived from an EMBL/GenBank/DDBJ whole genome shotgun (WGS) entry which is preliminary data.</text>
</comment>
<dbReference type="Proteomes" id="UP000663848">
    <property type="component" value="Unassembled WGS sequence"/>
</dbReference>
<protein>
    <submittedName>
        <fullName evidence="1">Uncharacterized protein</fullName>
    </submittedName>
</protein>
<dbReference type="EMBL" id="CAJOBR010082161">
    <property type="protein sequence ID" value="CAF5125753.1"/>
    <property type="molecule type" value="Genomic_DNA"/>
</dbReference>
<evidence type="ECO:0000313" key="1">
    <source>
        <dbReference type="EMBL" id="CAF5125753.1"/>
    </source>
</evidence>
<sequence length="72" mass="8066">MLADISLHKPITLAEAIAYEYIDLDDPKLGLSANTIQRMKSLFRPTTGDNESSLNLIRIKRSGEYLTDINLS</sequence>
<evidence type="ECO:0000313" key="2">
    <source>
        <dbReference type="Proteomes" id="UP000663848"/>
    </source>
</evidence>
<organism evidence="1 2">
    <name type="scientific">Rotaria socialis</name>
    <dbReference type="NCBI Taxonomy" id="392032"/>
    <lineage>
        <taxon>Eukaryota</taxon>
        <taxon>Metazoa</taxon>
        <taxon>Spiralia</taxon>
        <taxon>Gnathifera</taxon>
        <taxon>Rotifera</taxon>
        <taxon>Eurotatoria</taxon>
        <taxon>Bdelloidea</taxon>
        <taxon>Philodinida</taxon>
        <taxon>Philodinidae</taxon>
        <taxon>Rotaria</taxon>
    </lineage>
</organism>
<feature type="non-terminal residue" evidence="1">
    <location>
        <position position="1"/>
    </location>
</feature>
<name>A0A822FF42_9BILA</name>
<reference evidence="1" key="1">
    <citation type="submission" date="2021-02" db="EMBL/GenBank/DDBJ databases">
        <authorList>
            <person name="Nowell W R."/>
        </authorList>
    </citation>
    <scope>NUCLEOTIDE SEQUENCE</scope>
</reference>
<feature type="non-terminal residue" evidence="1">
    <location>
        <position position="72"/>
    </location>
</feature>
<dbReference type="AlphaFoldDB" id="A0A822FF42"/>
<accession>A0A822FF42</accession>
<gene>
    <name evidence="1" type="ORF">QYT958_LOCUS46383</name>
</gene>